<accession>A0A0S3RZR0</accession>
<evidence type="ECO:0000313" key="2">
    <source>
        <dbReference type="Proteomes" id="UP000291084"/>
    </source>
</evidence>
<reference evidence="1 2" key="1">
    <citation type="journal article" date="2015" name="Sci. Rep.">
        <title>The power of single molecule real-time sequencing technology in the de novo assembly of a eukaryotic genome.</title>
        <authorList>
            <person name="Sakai H."/>
            <person name="Naito K."/>
            <person name="Ogiso-Tanaka E."/>
            <person name="Takahashi Y."/>
            <person name="Iseki K."/>
            <person name="Muto C."/>
            <person name="Satou K."/>
            <person name="Teruya K."/>
            <person name="Shiroma A."/>
            <person name="Shimoji M."/>
            <person name="Hirano T."/>
            <person name="Itoh T."/>
            <person name="Kaga A."/>
            <person name="Tomooka N."/>
        </authorList>
    </citation>
    <scope>NUCLEOTIDE SEQUENCE [LARGE SCALE GENOMIC DNA]</scope>
    <source>
        <strain evidence="2">cv. Shumari</strain>
    </source>
</reference>
<dbReference type="AlphaFoldDB" id="A0A0S3RZR0"/>
<sequence length="113" mass="13088">MHTTIVYASTRQWLAAMPAQYTFPIFWVQLQGRNCNAFQIHVTDAFSRALPFTAFVSLVDSDTSTFSHFCNLIQEKHSWLLTRVRAHWSRIECEGTVFPTSPSPKCLQWHLQV</sequence>
<gene>
    <name evidence="1" type="primary">Vigan.04G361600</name>
    <name evidence="1" type="ORF">VIGAN_04361600</name>
</gene>
<proteinExistence type="predicted"/>
<dbReference type="Proteomes" id="UP000291084">
    <property type="component" value="Chromosome 4"/>
</dbReference>
<evidence type="ECO:0000313" key="1">
    <source>
        <dbReference type="EMBL" id="BAT86008.1"/>
    </source>
</evidence>
<name>A0A0S3RZR0_PHAAN</name>
<protein>
    <submittedName>
        <fullName evidence="1">Uncharacterized protein</fullName>
    </submittedName>
</protein>
<dbReference type="EMBL" id="AP015037">
    <property type="protein sequence ID" value="BAT86008.1"/>
    <property type="molecule type" value="Genomic_DNA"/>
</dbReference>
<keyword evidence="2" id="KW-1185">Reference proteome</keyword>
<organism evidence="1 2">
    <name type="scientific">Vigna angularis var. angularis</name>
    <dbReference type="NCBI Taxonomy" id="157739"/>
    <lineage>
        <taxon>Eukaryota</taxon>
        <taxon>Viridiplantae</taxon>
        <taxon>Streptophyta</taxon>
        <taxon>Embryophyta</taxon>
        <taxon>Tracheophyta</taxon>
        <taxon>Spermatophyta</taxon>
        <taxon>Magnoliopsida</taxon>
        <taxon>eudicotyledons</taxon>
        <taxon>Gunneridae</taxon>
        <taxon>Pentapetalae</taxon>
        <taxon>rosids</taxon>
        <taxon>fabids</taxon>
        <taxon>Fabales</taxon>
        <taxon>Fabaceae</taxon>
        <taxon>Papilionoideae</taxon>
        <taxon>50 kb inversion clade</taxon>
        <taxon>NPAAA clade</taxon>
        <taxon>indigoferoid/millettioid clade</taxon>
        <taxon>Phaseoleae</taxon>
        <taxon>Vigna</taxon>
    </lineage>
</organism>